<dbReference type="EMBL" id="MCBT01000046">
    <property type="protein sequence ID" value="OEG72971.1"/>
    <property type="molecule type" value="Genomic_DNA"/>
</dbReference>
<organism evidence="1 2">
    <name type="scientific">Shewanella colwelliana</name>
    <name type="common">Alteromonas colwelliana</name>
    <dbReference type="NCBI Taxonomy" id="23"/>
    <lineage>
        <taxon>Bacteria</taxon>
        <taxon>Pseudomonadati</taxon>
        <taxon>Pseudomonadota</taxon>
        <taxon>Gammaproteobacteria</taxon>
        <taxon>Alteromonadales</taxon>
        <taxon>Shewanellaceae</taxon>
        <taxon>Shewanella</taxon>
    </lineage>
</organism>
<reference evidence="1 2" key="1">
    <citation type="submission" date="2016-07" db="EMBL/GenBank/DDBJ databases">
        <title>Whole-genome of two Shewanella species isolated from a digestive organ of sea cucumber Apostichopus japonicus Selenka 1867.</title>
        <authorList>
            <person name="Hong H.-H."/>
            <person name="Choi H."/>
            <person name="Cheon S."/>
            <person name="Oh J.-S."/>
            <person name="Lee H.-G."/>
            <person name="Park C."/>
        </authorList>
    </citation>
    <scope>NUCLEOTIDE SEQUENCE [LARGE SCALE GENOMIC DNA]</scope>
    <source>
        <strain evidence="1 2">CSB03KR</strain>
    </source>
</reference>
<name>A0A1E5IR26_SHECO</name>
<protein>
    <submittedName>
        <fullName evidence="1">Uncharacterized protein</fullName>
    </submittedName>
</protein>
<proteinExistence type="predicted"/>
<evidence type="ECO:0000313" key="1">
    <source>
        <dbReference type="EMBL" id="OEG72971.1"/>
    </source>
</evidence>
<dbReference type="InterPro" id="IPR049848">
    <property type="entry name" value="TapY2-like"/>
</dbReference>
<accession>A0A1E5IR26</accession>
<dbReference type="NCBIfam" id="NF038109">
    <property type="entry name" value="tapY2_fam"/>
    <property type="match status" value="1"/>
</dbReference>
<evidence type="ECO:0000313" key="2">
    <source>
        <dbReference type="Proteomes" id="UP000095230"/>
    </source>
</evidence>
<dbReference type="Proteomes" id="UP000095230">
    <property type="component" value="Unassembled WGS sequence"/>
</dbReference>
<dbReference type="STRING" id="23.BEL05_11250"/>
<comment type="caution">
    <text evidence="1">The sequence shown here is derived from an EMBL/GenBank/DDBJ whole genome shotgun (WGS) entry which is preliminary data.</text>
</comment>
<sequence length="90" mass="10486">MLLFFLVTPVQAASYQEYKCHVVSSKKGDQVIFYRWKTADFKLKMAGIPGRQLSDAKGKKYFVKDVRECVLLSEDFSSEESQRIDERTLR</sequence>
<dbReference type="AlphaFoldDB" id="A0A1E5IR26"/>
<gene>
    <name evidence="1" type="ORF">BEL05_11250</name>
</gene>